<dbReference type="Proteomes" id="UP000535543">
    <property type="component" value="Unassembled WGS sequence"/>
</dbReference>
<proteinExistence type="predicted"/>
<evidence type="ECO:0000259" key="2">
    <source>
        <dbReference type="PROSITE" id="PS51746"/>
    </source>
</evidence>
<dbReference type="InterPro" id="IPR036457">
    <property type="entry name" value="PPM-type-like_dom_sf"/>
</dbReference>
<dbReference type="RefSeq" id="WP_169585119.1">
    <property type="nucleotide sequence ID" value="NZ_VCQU01000001.1"/>
</dbReference>
<dbReference type="SMART" id="SM00332">
    <property type="entry name" value="PP2Cc"/>
    <property type="match status" value="1"/>
</dbReference>
<keyword evidence="4" id="KW-1185">Reference proteome</keyword>
<protein>
    <submittedName>
        <fullName evidence="3">Serine/threonine protein phosphatase</fullName>
    </submittedName>
</protein>
<dbReference type="PROSITE" id="PS51746">
    <property type="entry name" value="PPM_2"/>
    <property type="match status" value="1"/>
</dbReference>
<gene>
    <name evidence="3" type="ORF">FGL95_05400</name>
</gene>
<accession>A0A848K6T3</accession>
<dbReference type="Gene3D" id="3.60.40.10">
    <property type="entry name" value="PPM-type phosphatase domain"/>
    <property type="match status" value="1"/>
</dbReference>
<reference evidence="3 4" key="2">
    <citation type="submission" date="2020-06" db="EMBL/GenBank/DDBJ databases">
        <title>Antribacter stalactiti gen. nov., sp. nov., a new member of the family Nacardiaceae isolated from a cave.</title>
        <authorList>
            <person name="Kim I.S."/>
        </authorList>
    </citation>
    <scope>NUCLEOTIDE SEQUENCE [LARGE SCALE GENOMIC DNA]</scope>
    <source>
        <strain evidence="3 4">YC2-7</strain>
    </source>
</reference>
<sequence length="248" mass="25858">MRPWSVALPTARAVGRLGARTFYADATDSCVDAASNRIHSVFALADGVGDSAPSAHAAQLSATTAVHADIDDPVDAVMLAQVAVRDDDAAGDACLVVARHFSDDDGDGYHIAWTGDVRAYSWDGHTLTQLTTDHSVAEYFGSRGLPVQPRMAHMVTTTVRTAGRIEVGTATVRGPIMLLLTSDGVHKHVPHGVMGVIMRDSRDPASSLVDAAIASGGTDNATALVVAPPSPTLDSNPTRRLRGVESAA</sequence>
<name>A0A848K6T3_9NOCA</name>
<reference evidence="3 4" key="1">
    <citation type="submission" date="2019-05" db="EMBL/GenBank/DDBJ databases">
        <authorList>
            <person name="Lee S.D."/>
        </authorList>
    </citation>
    <scope>NUCLEOTIDE SEQUENCE [LARGE SCALE GENOMIC DNA]</scope>
    <source>
        <strain evidence="3 4">YC2-7</strain>
    </source>
</reference>
<dbReference type="AlphaFoldDB" id="A0A848K6T3"/>
<dbReference type="InterPro" id="IPR001932">
    <property type="entry name" value="PPM-type_phosphatase-like_dom"/>
</dbReference>
<feature type="region of interest" description="Disordered" evidence="1">
    <location>
        <begin position="225"/>
        <end position="248"/>
    </location>
</feature>
<organism evidence="3 4">
    <name type="scientific">Antrihabitans stalactiti</name>
    <dbReference type="NCBI Taxonomy" id="2584121"/>
    <lineage>
        <taxon>Bacteria</taxon>
        <taxon>Bacillati</taxon>
        <taxon>Actinomycetota</taxon>
        <taxon>Actinomycetes</taxon>
        <taxon>Mycobacteriales</taxon>
        <taxon>Nocardiaceae</taxon>
        <taxon>Antrihabitans</taxon>
    </lineage>
</organism>
<evidence type="ECO:0000256" key="1">
    <source>
        <dbReference type="SAM" id="MobiDB-lite"/>
    </source>
</evidence>
<dbReference type="SUPFAM" id="SSF81606">
    <property type="entry name" value="PP2C-like"/>
    <property type="match status" value="1"/>
</dbReference>
<feature type="domain" description="PPM-type phosphatase" evidence="2">
    <location>
        <begin position="5"/>
        <end position="228"/>
    </location>
</feature>
<dbReference type="EMBL" id="VCQU01000001">
    <property type="protein sequence ID" value="NMN94473.1"/>
    <property type="molecule type" value="Genomic_DNA"/>
</dbReference>
<evidence type="ECO:0000313" key="3">
    <source>
        <dbReference type="EMBL" id="NMN94473.1"/>
    </source>
</evidence>
<evidence type="ECO:0000313" key="4">
    <source>
        <dbReference type="Proteomes" id="UP000535543"/>
    </source>
</evidence>
<comment type="caution">
    <text evidence="3">The sequence shown here is derived from an EMBL/GenBank/DDBJ whole genome shotgun (WGS) entry which is preliminary data.</text>
</comment>